<name>A0ABY6S7T2_PODCO</name>
<comment type="catalytic activity">
    <reaction evidence="1">
        <text>Hydrolysis of terminal, non-reducing alpha-D-galactose residues in alpha-D-galactosides, including galactose oligosaccharides, galactomannans and galactolipids.</text>
        <dbReference type="EC" id="3.2.1.22"/>
    </reaction>
</comment>
<dbReference type="Proteomes" id="UP000280685">
    <property type="component" value="Chromosome 3"/>
</dbReference>
<accession>A0ABY6S7T2</accession>
<gene>
    <name evidence="5" type="ORF">PODCO_310400</name>
</gene>
<evidence type="ECO:0000256" key="4">
    <source>
        <dbReference type="ARBA" id="ARBA00049426"/>
    </source>
</evidence>
<protein>
    <submittedName>
        <fullName evidence="5">Glycoside Hydrolase Family 36</fullName>
    </submittedName>
</protein>
<dbReference type="InterPro" id="IPR017853">
    <property type="entry name" value="GH"/>
</dbReference>
<keyword evidence="3" id="KW-0119">Carbohydrate metabolism</keyword>
<dbReference type="Gene3D" id="3.20.20.70">
    <property type="entry name" value="Aldolase class I"/>
    <property type="match status" value="1"/>
</dbReference>
<evidence type="ECO:0000313" key="5">
    <source>
        <dbReference type="EMBL" id="VBB78391.1"/>
    </source>
</evidence>
<dbReference type="InterPro" id="IPR013785">
    <property type="entry name" value="Aldolase_TIM"/>
</dbReference>
<dbReference type="GO" id="GO:0016787">
    <property type="term" value="F:hydrolase activity"/>
    <property type="evidence" value="ECO:0007669"/>
    <property type="project" value="UniProtKB-KW"/>
</dbReference>
<comment type="similarity">
    <text evidence="2">Belongs to the glycosyl hydrolases 36 family.</text>
</comment>
<evidence type="ECO:0000256" key="3">
    <source>
        <dbReference type="ARBA" id="ARBA00023277"/>
    </source>
</evidence>
<dbReference type="EMBL" id="LR026966">
    <property type="protein sequence ID" value="VBB78391.1"/>
    <property type="molecule type" value="Genomic_DNA"/>
</dbReference>
<dbReference type="Pfam" id="PF05691">
    <property type="entry name" value="Raffinose_syn"/>
    <property type="match status" value="1"/>
</dbReference>
<evidence type="ECO:0000256" key="1">
    <source>
        <dbReference type="ARBA" id="ARBA00001255"/>
    </source>
</evidence>
<keyword evidence="5" id="KW-0378">Hydrolase</keyword>
<sequence length="825" mass="91256">MALTITCHPPLGAIHILEPNLSLVQFVVGVPPTVSNVRIWHNCTTTGEWSELGLTEATALPRLDNLHDRKYFTGAVLTLTEASAWIGLFKFTVKLRISKDAPWLWIKDIDGSEDGEVVLPATHTPSTNLSSYLDDISRDIVVTPRQAVTSAATQTVWELKASTPAAQGQTCGRAFYTLGKAIDCIRWLGIVRHNNAWFGPRHGREVFLLNEGAVMLSFLRRDGLHVVIIAISGIDNLLTTLVSNENGQILISSRNDGPEPAHARVLVAVDKTCEEAIAAAMRPVREFVRGHRSSTFTMGLRNTGSASVGETTRLQAWYDGFAYCTWNGLGQYLSPSKILDALTSLDKKGVKLTTLIIDDNWQSVQLEPGKSDFYRQWSDFEANKEHFPGGLKSLITAIRSVSPYIQFIAVWHGIFGHWGGMAPSGKIAKVYAMRTFKRREGIFLGGGDMTTVDRSDAERLFDDFYRFLSDAGVNAVKVDTQSFLDYADHADDRLALITAYQDAWRLASLKYFGGRAIACMAQIPQTMYYSSHSWHIFCNAHNALLMQHFDVLPDWDMFQTRHQYSRFHATARCVSGGPIYITDTPGEHDLDLIEQMTAKAPDGRLLVLRTEKLGRTVGMYTGHSETQFLQVRAEHYRVVITAVFNLDNVPRTKLVSLSYCEPSLAGDEAGYLFRVHSSGKLLRHADGSLAIMELHFGPHDCHIITRYPVRRFQQTDVAVLGLLGKMAGAAAVMATTYKVLPETSEIQADLELKALGNLGLYVSADSRPLFGSVKVIVGGGPMAKVKPLGLDPFILEFDLEGLWPGENRCGKGNSQVLVTVIVPLL</sequence>
<evidence type="ECO:0000313" key="6">
    <source>
        <dbReference type="Proteomes" id="UP000280685"/>
    </source>
</evidence>
<reference evidence="5" key="1">
    <citation type="submission" date="2018-02" db="EMBL/GenBank/DDBJ databases">
        <authorList>
            <person name="Silar P."/>
        </authorList>
    </citation>
    <scope>NUCLEOTIDE SEQUENCE [LARGE SCALE GENOMIC DNA]</scope>
    <source>
        <strain evidence="5">T</strain>
    </source>
</reference>
<dbReference type="PANTHER" id="PTHR31268">
    <property type="match status" value="1"/>
</dbReference>
<evidence type="ECO:0000256" key="2">
    <source>
        <dbReference type="ARBA" id="ARBA00007240"/>
    </source>
</evidence>
<dbReference type="SUPFAM" id="SSF51445">
    <property type="entry name" value="(Trans)glycosidases"/>
    <property type="match status" value="1"/>
</dbReference>
<comment type="catalytic activity">
    <reaction evidence="4">
        <text>alpha-D-galactosyl-(1-&gt;3)-1D-myo-inositol + sucrose = raffinose + myo-inositol</text>
        <dbReference type="Rhea" id="RHEA:20161"/>
        <dbReference type="ChEBI" id="CHEBI:16634"/>
        <dbReference type="ChEBI" id="CHEBI:17268"/>
        <dbReference type="ChEBI" id="CHEBI:17505"/>
        <dbReference type="ChEBI" id="CHEBI:17992"/>
        <dbReference type="EC" id="2.4.1.82"/>
    </reaction>
</comment>
<organism evidence="5 6">
    <name type="scientific">Podospora comata</name>
    <dbReference type="NCBI Taxonomy" id="48703"/>
    <lineage>
        <taxon>Eukaryota</taxon>
        <taxon>Fungi</taxon>
        <taxon>Dikarya</taxon>
        <taxon>Ascomycota</taxon>
        <taxon>Pezizomycotina</taxon>
        <taxon>Sordariomycetes</taxon>
        <taxon>Sordariomycetidae</taxon>
        <taxon>Sordariales</taxon>
        <taxon>Podosporaceae</taxon>
        <taxon>Podospora</taxon>
    </lineage>
</organism>
<keyword evidence="6" id="KW-1185">Reference proteome</keyword>
<dbReference type="InterPro" id="IPR008811">
    <property type="entry name" value="Glycosyl_hydrolases_36"/>
</dbReference>
<dbReference type="PANTHER" id="PTHR31268:SF32">
    <property type="entry name" value="GALACTINOL--SUCROSE GALACTOSYLTRANSFERASE 2-RELATED"/>
    <property type="match status" value="1"/>
</dbReference>
<proteinExistence type="inferred from homology"/>